<feature type="signal peptide" evidence="1">
    <location>
        <begin position="1"/>
        <end position="18"/>
    </location>
</feature>
<reference evidence="2" key="1">
    <citation type="submission" date="2022-08" db="EMBL/GenBank/DDBJ databases">
        <authorList>
            <consortium name="DOE Joint Genome Institute"/>
            <person name="Min B."/>
            <person name="Riley R."/>
            <person name="Sierra-Patev S."/>
            <person name="Naranjo-Ortiz M."/>
            <person name="Looney B."/>
            <person name="Konkel Z."/>
            <person name="Slot J.C."/>
            <person name="Sakamoto Y."/>
            <person name="Steenwyk J.L."/>
            <person name="Rokas A."/>
            <person name="Carro J."/>
            <person name="Camarero S."/>
            <person name="Ferreira P."/>
            <person name="Molpeceres G."/>
            <person name="Ruiz-Duenas F.J."/>
            <person name="Serrano A."/>
            <person name="Henrissat B."/>
            <person name="Drula E."/>
            <person name="Hughes K.W."/>
            <person name="Mata J.L."/>
            <person name="Ishikawa N.K."/>
            <person name="Vargas-Isla R."/>
            <person name="Ushijima S."/>
            <person name="Smith C.A."/>
            <person name="Ahrendt S."/>
            <person name="Andreopoulos W."/>
            <person name="He G."/>
            <person name="Labutti K."/>
            <person name="Lipzen A."/>
            <person name="Ng V."/>
            <person name="Sandor L."/>
            <person name="Barry K."/>
            <person name="Martinez A.T."/>
            <person name="Xiao Y."/>
            <person name="Gibbons J.G."/>
            <person name="Terashima K."/>
            <person name="Hibbett D.S."/>
            <person name="Grigoriev I.V."/>
        </authorList>
    </citation>
    <scope>NUCLEOTIDE SEQUENCE</scope>
    <source>
        <strain evidence="2">TFB10291</strain>
    </source>
</reference>
<keyword evidence="1" id="KW-0732">Signal</keyword>
<organism evidence="2 3">
    <name type="scientific">Lentinula aff. detonsa</name>
    <dbReference type="NCBI Taxonomy" id="2804958"/>
    <lineage>
        <taxon>Eukaryota</taxon>
        <taxon>Fungi</taxon>
        <taxon>Dikarya</taxon>
        <taxon>Basidiomycota</taxon>
        <taxon>Agaricomycotina</taxon>
        <taxon>Agaricomycetes</taxon>
        <taxon>Agaricomycetidae</taxon>
        <taxon>Agaricales</taxon>
        <taxon>Marasmiineae</taxon>
        <taxon>Omphalotaceae</taxon>
        <taxon>Lentinula</taxon>
    </lineage>
</organism>
<gene>
    <name evidence="2" type="ORF">GGU10DRAFT_415032</name>
</gene>
<protein>
    <submittedName>
        <fullName evidence="2">Uncharacterized protein</fullName>
    </submittedName>
</protein>
<comment type="caution">
    <text evidence="2">The sequence shown here is derived from an EMBL/GenBank/DDBJ whole genome shotgun (WGS) entry which is preliminary data.</text>
</comment>
<dbReference type="EMBL" id="MU793286">
    <property type="protein sequence ID" value="KAJ3787758.1"/>
    <property type="molecule type" value="Genomic_DNA"/>
</dbReference>
<dbReference type="Proteomes" id="UP001163798">
    <property type="component" value="Unassembled WGS sequence"/>
</dbReference>
<dbReference type="AlphaFoldDB" id="A0AA38NMX5"/>
<name>A0AA38NMX5_9AGAR</name>
<feature type="chain" id="PRO_5041386886" evidence="1">
    <location>
        <begin position="19"/>
        <end position="243"/>
    </location>
</feature>
<evidence type="ECO:0000313" key="3">
    <source>
        <dbReference type="Proteomes" id="UP001163798"/>
    </source>
</evidence>
<evidence type="ECO:0000313" key="2">
    <source>
        <dbReference type="EMBL" id="KAJ3787758.1"/>
    </source>
</evidence>
<accession>A0AA38NMX5</accession>
<evidence type="ECO:0000256" key="1">
    <source>
        <dbReference type="SAM" id="SignalP"/>
    </source>
</evidence>
<keyword evidence="3" id="KW-1185">Reference proteome</keyword>
<sequence length="243" mass="26232">MRFNIACFVLGLFTAASAVPIAVESNNGAVEARAPFADHEFDLRQLGGATAVNIYHARGTQIFNARGEEIDARETFGLSSADLESREALVAALSSISKRAPNKVTISVTFTNDLSSDTNNPNRAKAQSDAKEAVQSLLNAAAKELSLEGKTLDVVFLNDYHTSRSEDTRHVTFTFTETICETKCTGHAFGGSKGEIFKEDNSKIYSKRVSNLLSSGFINLILVCSVPAVKKISTLAAFQMLDL</sequence>
<proteinExistence type="predicted"/>